<dbReference type="SUPFAM" id="SSF46785">
    <property type="entry name" value="Winged helix' DNA-binding domain"/>
    <property type="match status" value="1"/>
</dbReference>
<dbReference type="EMBL" id="CAFBMT010000002">
    <property type="protein sequence ID" value="CAB4914162.1"/>
    <property type="molecule type" value="Genomic_DNA"/>
</dbReference>
<dbReference type="SUPFAM" id="SSF53335">
    <property type="entry name" value="S-adenosyl-L-methionine-dependent methyltransferases"/>
    <property type="match status" value="1"/>
</dbReference>
<gene>
    <name evidence="8" type="ORF">UFOPK2656_00832</name>
    <name evidence="9" type="ORF">UFOPK3099_02236</name>
    <name evidence="10" type="ORF">UFOPK3267_02781</name>
    <name evidence="11" type="ORF">UFOPK3651_00415</name>
    <name evidence="12" type="ORF">UFOPK3931_03283</name>
    <name evidence="7" type="ORF">UFOPK4189_00160</name>
</gene>
<feature type="domain" description="O-methyltransferase C-terminal" evidence="5">
    <location>
        <begin position="188"/>
        <end position="336"/>
    </location>
</feature>
<keyword evidence="2" id="KW-0808">Transferase</keyword>
<reference evidence="11" key="1">
    <citation type="submission" date="2020-05" db="EMBL/GenBank/DDBJ databases">
        <authorList>
            <person name="Chiriac C."/>
            <person name="Salcher M."/>
            <person name="Ghai R."/>
            <person name="Kavagutti S V."/>
        </authorList>
    </citation>
    <scope>NUCLEOTIDE SEQUENCE</scope>
</reference>
<evidence type="ECO:0000256" key="2">
    <source>
        <dbReference type="ARBA" id="ARBA00022679"/>
    </source>
</evidence>
<evidence type="ECO:0000313" key="11">
    <source>
        <dbReference type="EMBL" id="CAB4914162.1"/>
    </source>
</evidence>
<accession>A0A6J7H2P7</accession>
<dbReference type="CDD" id="cd02440">
    <property type="entry name" value="AdoMet_MTases"/>
    <property type="match status" value="1"/>
</dbReference>
<sequence>MSVDSPFPELKKRHTMARAGRPWRDFKPPPSGPVWGIVQGFGSYWTLVAAIDLGIFDGVERLNKCTVAQLAGVLSVSEPHLRHVCDALVTFGFLDQIDDLYELSETAERYLCTNGAASMASLIRVAPGPHRNWEQLADTVRTGRVATPIEDDPEAFYGPLVDATFVTQHRAATRLGWRSGWQRRSGLRVLDLGAGRAPWAIAVLEQSEGSTAVVNDLTRVLTDARDTIESRGLTDRVEFRPGDFHQIEIEENAFDLVVLGHVCRTEGDAGARALVERAWRALRPGGQLLLADYFADNERKYNPFGVQMGLTMMTNTRAGGLLTNDQVAGWLRDTGFVALRLIEPIGFQFVYVADRPPSS</sequence>
<dbReference type="PROSITE" id="PS51683">
    <property type="entry name" value="SAM_OMT_II"/>
    <property type="match status" value="1"/>
</dbReference>
<dbReference type="AlphaFoldDB" id="A0A6J7H2P7"/>
<evidence type="ECO:0000256" key="3">
    <source>
        <dbReference type="ARBA" id="ARBA00022691"/>
    </source>
</evidence>
<dbReference type="PANTHER" id="PTHR43712:SF2">
    <property type="entry name" value="O-METHYLTRANSFERASE CICE"/>
    <property type="match status" value="1"/>
</dbReference>
<dbReference type="InterPro" id="IPR036388">
    <property type="entry name" value="WH-like_DNA-bd_sf"/>
</dbReference>
<dbReference type="GO" id="GO:0008171">
    <property type="term" value="F:O-methyltransferase activity"/>
    <property type="evidence" value="ECO:0007669"/>
    <property type="project" value="InterPro"/>
</dbReference>
<dbReference type="PIRSF" id="PIRSF005739">
    <property type="entry name" value="O-mtase"/>
    <property type="match status" value="1"/>
</dbReference>
<dbReference type="EMBL" id="CAESGF010000001">
    <property type="protein sequence ID" value="CAB4362386.1"/>
    <property type="molecule type" value="Genomic_DNA"/>
</dbReference>
<dbReference type="GO" id="GO:0032259">
    <property type="term" value="P:methylation"/>
    <property type="evidence" value="ECO:0007669"/>
    <property type="project" value="UniProtKB-KW"/>
</dbReference>
<dbReference type="Pfam" id="PF08100">
    <property type="entry name" value="Dimerisation"/>
    <property type="match status" value="1"/>
</dbReference>
<evidence type="ECO:0000259" key="5">
    <source>
        <dbReference type="Pfam" id="PF00891"/>
    </source>
</evidence>
<dbReference type="InterPro" id="IPR016461">
    <property type="entry name" value="COMT-like"/>
</dbReference>
<dbReference type="Pfam" id="PF00891">
    <property type="entry name" value="Methyltransf_2"/>
    <property type="match status" value="1"/>
</dbReference>
<dbReference type="InterPro" id="IPR012967">
    <property type="entry name" value="COMT_dimerisation"/>
</dbReference>
<evidence type="ECO:0000256" key="1">
    <source>
        <dbReference type="ARBA" id="ARBA00022603"/>
    </source>
</evidence>
<keyword evidence="1" id="KW-0489">Methyltransferase</keyword>
<evidence type="ECO:0000313" key="12">
    <source>
        <dbReference type="EMBL" id="CAB5019790.1"/>
    </source>
</evidence>
<dbReference type="EMBL" id="CAFBIY010000224">
    <property type="protein sequence ID" value="CAB4853254.1"/>
    <property type="molecule type" value="Genomic_DNA"/>
</dbReference>
<evidence type="ECO:0000313" key="7">
    <source>
        <dbReference type="EMBL" id="CAB4362386.1"/>
    </source>
</evidence>
<evidence type="ECO:0000313" key="9">
    <source>
        <dbReference type="EMBL" id="CAB4832588.1"/>
    </source>
</evidence>
<evidence type="ECO:0000313" key="10">
    <source>
        <dbReference type="EMBL" id="CAB4853254.1"/>
    </source>
</evidence>
<keyword evidence="3" id="KW-0949">S-adenosyl-L-methionine</keyword>
<evidence type="ECO:0000259" key="6">
    <source>
        <dbReference type="Pfam" id="PF08100"/>
    </source>
</evidence>
<dbReference type="InterPro" id="IPR036390">
    <property type="entry name" value="WH_DNA-bd_sf"/>
</dbReference>
<dbReference type="Gene3D" id="3.40.50.150">
    <property type="entry name" value="Vaccinia Virus protein VP39"/>
    <property type="match status" value="1"/>
</dbReference>
<dbReference type="EMBL" id="CAFBOL010000159">
    <property type="protein sequence ID" value="CAB5019790.1"/>
    <property type="molecule type" value="Genomic_DNA"/>
</dbReference>
<dbReference type="GO" id="GO:0046983">
    <property type="term" value="F:protein dimerization activity"/>
    <property type="evidence" value="ECO:0007669"/>
    <property type="project" value="InterPro"/>
</dbReference>
<dbReference type="Gene3D" id="1.10.10.10">
    <property type="entry name" value="Winged helix-like DNA-binding domain superfamily/Winged helix DNA-binding domain"/>
    <property type="match status" value="1"/>
</dbReference>
<dbReference type="PANTHER" id="PTHR43712">
    <property type="entry name" value="PUTATIVE (AFU_ORTHOLOGUE AFUA_4G14580)-RELATED"/>
    <property type="match status" value="1"/>
</dbReference>
<feature type="domain" description="O-methyltransferase dimerisation" evidence="6">
    <location>
        <begin position="37"/>
        <end position="111"/>
    </location>
</feature>
<dbReference type="EMBL" id="CAEZYF010000004">
    <property type="protein sequence ID" value="CAB4713595.1"/>
    <property type="molecule type" value="Genomic_DNA"/>
</dbReference>
<dbReference type="EMBL" id="CAFAAV010000209">
    <property type="protein sequence ID" value="CAB4832588.1"/>
    <property type="molecule type" value="Genomic_DNA"/>
</dbReference>
<feature type="region of interest" description="Disordered" evidence="4">
    <location>
        <begin position="1"/>
        <end position="25"/>
    </location>
</feature>
<dbReference type="InterPro" id="IPR029063">
    <property type="entry name" value="SAM-dependent_MTases_sf"/>
</dbReference>
<name>A0A6J7H2P7_9ZZZZ</name>
<proteinExistence type="predicted"/>
<organism evidence="11">
    <name type="scientific">freshwater metagenome</name>
    <dbReference type="NCBI Taxonomy" id="449393"/>
    <lineage>
        <taxon>unclassified sequences</taxon>
        <taxon>metagenomes</taxon>
        <taxon>ecological metagenomes</taxon>
    </lineage>
</organism>
<protein>
    <submittedName>
        <fullName evidence="11">Unannotated protein</fullName>
    </submittedName>
</protein>
<evidence type="ECO:0000313" key="8">
    <source>
        <dbReference type="EMBL" id="CAB4713595.1"/>
    </source>
</evidence>
<dbReference type="InterPro" id="IPR001077">
    <property type="entry name" value="COMT_C"/>
</dbReference>
<evidence type="ECO:0000256" key="4">
    <source>
        <dbReference type="SAM" id="MobiDB-lite"/>
    </source>
</evidence>